<name>A0AAV6XG98_9LAMI</name>
<evidence type="ECO:0000256" key="1">
    <source>
        <dbReference type="ARBA" id="ARBA00022614"/>
    </source>
</evidence>
<sequence>MAWRTVCVIGIFLAIALCCSPPFPFTYGQITDPQEVDALLAVRRKLKDPNKNLKWSKTRDPCASNRTGVICYFNDTDGYMQFFPPEWRTLEVEKFWGRKDNFTPGTESSPTGEAIVRRFADGPIERGIGPGV</sequence>
<evidence type="ECO:0000256" key="3">
    <source>
        <dbReference type="SAM" id="SignalP"/>
    </source>
</evidence>
<dbReference type="InterPro" id="IPR013210">
    <property type="entry name" value="LRR_N_plant-typ"/>
</dbReference>
<keyword evidence="6" id="KW-1185">Reference proteome</keyword>
<dbReference type="AlphaFoldDB" id="A0AAV6XG98"/>
<feature type="chain" id="PRO_5043596838" description="Leucine-rich repeat-containing N-terminal plant-type domain-containing protein" evidence="3">
    <location>
        <begin position="19"/>
        <end position="132"/>
    </location>
</feature>
<protein>
    <recommendedName>
        <fullName evidence="4">Leucine-rich repeat-containing N-terminal plant-type domain-containing protein</fullName>
    </recommendedName>
</protein>
<keyword evidence="2" id="KW-0677">Repeat</keyword>
<comment type="caution">
    <text evidence="5">The sequence shown here is derived from an EMBL/GenBank/DDBJ whole genome shotgun (WGS) entry which is preliminary data.</text>
</comment>
<feature type="domain" description="Leucine-rich repeat-containing N-terminal plant-type" evidence="4">
    <location>
        <begin position="33"/>
        <end position="71"/>
    </location>
</feature>
<evidence type="ECO:0000256" key="2">
    <source>
        <dbReference type="ARBA" id="ARBA00022737"/>
    </source>
</evidence>
<gene>
    <name evidence="5" type="ORF">BUALT_Bualt08G0110600</name>
</gene>
<dbReference type="Pfam" id="PF08263">
    <property type="entry name" value="LRRNT_2"/>
    <property type="match status" value="1"/>
</dbReference>
<accession>A0AAV6XG98</accession>
<reference evidence="5" key="1">
    <citation type="submission" date="2019-10" db="EMBL/GenBank/DDBJ databases">
        <authorList>
            <person name="Zhang R."/>
            <person name="Pan Y."/>
            <person name="Wang J."/>
            <person name="Ma R."/>
            <person name="Yu S."/>
        </authorList>
    </citation>
    <scope>NUCLEOTIDE SEQUENCE</scope>
    <source>
        <strain evidence="5">LA-IB0</strain>
        <tissue evidence="5">Leaf</tissue>
    </source>
</reference>
<evidence type="ECO:0000313" key="6">
    <source>
        <dbReference type="Proteomes" id="UP000826271"/>
    </source>
</evidence>
<keyword evidence="1" id="KW-0433">Leucine-rich repeat</keyword>
<dbReference type="EMBL" id="WHWC01000008">
    <property type="protein sequence ID" value="KAG8378175.1"/>
    <property type="molecule type" value="Genomic_DNA"/>
</dbReference>
<dbReference type="Proteomes" id="UP000826271">
    <property type="component" value="Unassembled WGS sequence"/>
</dbReference>
<evidence type="ECO:0000259" key="4">
    <source>
        <dbReference type="Pfam" id="PF08263"/>
    </source>
</evidence>
<feature type="signal peptide" evidence="3">
    <location>
        <begin position="1"/>
        <end position="18"/>
    </location>
</feature>
<organism evidence="5 6">
    <name type="scientific">Buddleja alternifolia</name>
    <dbReference type="NCBI Taxonomy" id="168488"/>
    <lineage>
        <taxon>Eukaryota</taxon>
        <taxon>Viridiplantae</taxon>
        <taxon>Streptophyta</taxon>
        <taxon>Embryophyta</taxon>
        <taxon>Tracheophyta</taxon>
        <taxon>Spermatophyta</taxon>
        <taxon>Magnoliopsida</taxon>
        <taxon>eudicotyledons</taxon>
        <taxon>Gunneridae</taxon>
        <taxon>Pentapetalae</taxon>
        <taxon>asterids</taxon>
        <taxon>lamiids</taxon>
        <taxon>Lamiales</taxon>
        <taxon>Scrophulariaceae</taxon>
        <taxon>Buddlejeae</taxon>
        <taxon>Buddleja</taxon>
    </lineage>
</organism>
<keyword evidence="3" id="KW-0732">Signal</keyword>
<evidence type="ECO:0000313" key="5">
    <source>
        <dbReference type="EMBL" id="KAG8378175.1"/>
    </source>
</evidence>
<proteinExistence type="predicted"/>